<keyword evidence="2" id="KW-1185">Reference proteome</keyword>
<name>A0A5Q4BJ16_9PEZI</name>
<proteinExistence type="predicted"/>
<evidence type="ECO:0000313" key="2">
    <source>
        <dbReference type="Proteomes" id="UP000326340"/>
    </source>
</evidence>
<accession>A0A5Q4BJ16</accession>
<dbReference type="Proteomes" id="UP000326340">
    <property type="component" value="Unassembled WGS sequence"/>
</dbReference>
<reference evidence="1 2" key="1">
    <citation type="journal article" date="2019" name="Sci. Rep.">
        <title>Colletotrichum shisoi sp. nov., an anthracnose pathogen of Perilla frutescens in Japan: molecular phylogenetic, morphological and genomic evidence.</title>
        <authorList>
            <person name="Gan P."/>
            <person name="Tsushima A."/>
            <person name="Hiroyama R."/>
            <person name="Narusaka M."/>
            <person name="Takano Y."/>
            <person name="Narusaka Y."/>
            <person name="Kawaradani M."/>
            <person name="Damm U."/>
            <person name="Shirasu K."/>
        </authorList>
    </citation>
    <scope>NUCLEOTIDE SEQUENCE [LARGE SCALE GENOMIC DNA]</scope>
    <source>
        <strain evidence="1 2">PG-2018a</strain>
    </source>
</reference>
<dbReference type="AlphaFoldDB" id="A0A5Q4BJ16"/>
<protein>
    <submittedName>
        <fullName evidence="1">Uncharacterized protein</fullName>
    </submittedName>
</protein>
<gene>
    <name evidence="1" type="ORF">CSHISOI_08513</name>
</gene>
<organism evidence="1 2">
    <name type="scientific">Colletotrichum shisoi</name>
    <dbReference type="NCBI Taxonomy" id="2078593"/>
    <lineage>
        <taxon>Eukaryota</taxon>
        <taxon>Fungi</taxon>
        <taxon>Dikarya</taxon>
        <taxon>Ascomycota</taxon>
        <taxon>Pezizomycotina</taxon>
        <taxon>Sordariomycetes</taxon>
        <taxon>Hypocreomycetidae</taxon>
        <taxon>Glomerellales</taxon>
        <taxon>Glomerellaceae</taxon>
        <taxon>Colletotrichum</taxon>
        <taxon>Colletotrichum destructivum species complex</taxon>
    </lineage>
</organism>
<sequence length="77" mass="7880">MRNAALIGPASKGMLCMRNNFCEAALGRCCVFEEINGVVIGGKSASTSHTGTGTGTGISIGIGIGSEMMSPLKRMKT</sequence>
<comment type="caution">
    <text evidence="1">The sequence shown here is derived from an EMBL/GenBank/DDBJ whole genome shotgun (WGS) entry which is preliminary data.</text>
</comment>
<evidence type="ECO:0000313" key="1">
    <source>
        <dbReference type="EMBL" id="TQN66972.1"/>
    </source>
</evidence>
<dbReference type="EMBL" id="PUHP01001038">
    <property type="protein sequence ID" value="TQN66972.1"/>
    <property type="molecule type" value="Genomic_DNA"/>
</dbReference>
<dbReference type="OrthoDB" id="249087at2759"/>